<feature type="domain" description="Redoxin" evidence="9">
    <location>
        <begin position="10"/>
        <end position="72"/>
    </location>
</feature>
<gene>
    <name evidence="10" type="ORF">MNEG_12926</name>
</gene>
<keyword evidence="11" id="KW-1185">Reference proteome</keyword>
<comment type="similarity">
    <text evidence="2">Belongs to the peroxiredoxin family. Prx5 subfamily.</text>
</comment>
<dbReference type="EC" id="1.11.1.25" evidence="3"/>
<dbReference type="Proteomes" id="UP000054498">
    <property type="component" value="Unassembled WGS sequence"/>
</dbReference>
<dbReference type="EMBL" id="KK103738">
    <property type="protein sequence ID" value="KIY95036.1"/>
    <property type="molecule type" value="Genomic_DNA"/>
</dbReference>
<evidence type="ECO:0000256" key="2">
    <source>
        <dbReference type="ARBA" id="ARBA00010505"/>
    </source>
</evidence>
<dbReference type="STRING" id="145388.A0A0D2M0K2"/>
<evidence type="ECO:0000256" key="7">
    <source>
        <dbReference type="ARBA" id="ARBA00031688"/>
    </source>
</evidence>
<sequence>MDDDMLVLDEGASDPRPIKIKDLVAGKKVVFFGLPGAYTSVCSSKHVPQYNERLEKLKEAGVDTVACLSVNGLLQHIPGLGVRSMRYSLMADDGVVKILNVEEPGGKSYKVSGPDNMLKCISELKG</sequence>
<evidence type="ECO:0000256" key="4">
    <source>
        <dbReference type="ARBA" id="ARBA00022559"/>
    </source>
</evidence>
<evidence type="ECO:0000259" key="9">
    <source>
        <dbReference type="Pfam" id="PF08534"/>
    </source>
</evidence>
<keyword evidence="5" id="KW-0049">Antioxidant</keyword>
<name>A0A0D2M0K2_9CHLO</name>
<dbReference type="KEGG" id="mng:MNEG_12926"/>
<dbReference type="Gene3D" id="3.40.30.10">
    <property type="entry name" value="Glutaredoxin"/>
    <property type="match status" value="2"/>
</dbReference>
<evidence type="ECO:0000256" key="3">
    <source>
        <dbReference type="ARBA" id="ARBA00013016"/>
    </source>
</evidence>
<evidence type="ECO:0000256" key="6">
    <source>
        <dbReference type="ARBA" id="ARBA00023002"/>
    </source>
</evidence>
<dbReference type="Pfam" id="PF08534">
    <property type="entry name" value="Redoxin"/>
    <property type="match status" value="1"/>
</dbReference>
<dbReference type="OrthoDB" id="1882547at2759"/>
<dbReference type="InterPro" id="IPR036249">
    <property type="entry name" value="Thioredoxin-like_sf"/>
</dbReference>
<keyword evidence="4 10" id="KW-0575">Peroxidase</keyword>
<dbReference type="GeneID" id="25730337"/>
<protein>
    <recommendedName>
        <fullName evidence="3">glutaredoxin-dependent peroxiredoxin</fullName>
        <ecNumber evidence="3">1.11.1.25</ecNumber>
    </recommendedName>
    <alternativeName>
        <fullName evidence="7">Glutaredoxin-dependent peroxiredoxin</fullName>
    </alternativeName>
</protein>
<evidence type="ECO:0000256" key="8">
    <source>
        <dbReference type="PIRSR" id="PIRSR637944-1"/>
    </source>
</evidence>
<organism evidence="10 11">
    <name type="scientific">Monoraphidium neglectum</name>
    <dbReference type="NCBI Taxonomy" id="145388"/>
    <lineage>
        <taxon>Eukaryota</taxon>
        <taxon>Viridiplantae</taxon>
        <taxon>Chlorophyta</taxon>
        <taxon>core chlorophytes</taxon>
        <taxon>Chlorophyceae</taxon>
        <taxon>CS clade</taxon>
        <taxon>Sphaeropleales</taxon>
        <taxon>Selenastraceae</taxon>
        <taxon>Monoraphidium</taxon>
    </lineage>
</organism>
<dbReference type="SUPFAM" id="SSF52833">
    <property type="entry name" value="Thioredoxin-like"/>
    <property type="match status" value="1"/>
</dbReference>
<evidence type="ECO:0000313" key="11">
    <source>
        <dbReference type="Proteomes" id="UP000054498"/>
    </source>
</evidence>
<keyword evidence="6 10" id="KW-0560">Oxidoreductase</keyword>
<evidence type="ECO:0000313" key="10">
    <source>
        <dbReference type="EMBL" id="KIY95036.1"/>
    </source>
</evidence>
<dbReference type="AlphaFoldDB" id="A0A0D2M0K2"/>
<proteinExistence type="inferred from homology"/>
<dbReference type="GO" id="GO:0008379">
    <property type="term" value="F:thioredoxin peroxidase activity"/>
    <property type="evidence" value="ECO:0007669"/>
    <property type="project" value="InterPro"/>
</dbReference>
<dbReference type="PANTHER" id="PTHR10430">
    <property type="entry name" value="PEROXIREDOXIN"/>
    <property type="match status" value="1"/>
</dbReference>
<feature type="active site" description="Cysteine sulfenic acid (-SOH) intermediate" evidence="8">
    <location>
        <position position="42"/>
    </location>
</feature>
<accession>A0A0D2M0K2</accession>
<dbReference type="InterPro" id="IPR013740">
    <property type="entry name" value="Redoxin"/>
</dbReference>
<dbReference type="PANTHER" id="PTHR10430:SF16">
    <property type="entry name" value="PEROXIREDOXIN-5, MITOCHONDRIAL"/>
    <property type="match status" value="1"/>
</dbReference>
<comment type="catalytic activity">
    <reaction evidence="1">
        <text>[glutaredoxin]-dithiol + a hydroperoxide = [glutaredoxin]-disulfide + an alcohol + H2O</text>
        <dbReference type="Rhea" id="RHEA:62624"/>
        <dbReference type="Rhea" id="RHEA-COMP:10729"/>
        <dbReference type="Rhea" id="RHEA-COMP:10730"/>
        <dbReference type="ChEBI" id="CHEBI:15377"/>
        <dbReference type="ChEBI" id="CHEBI:29950"/>
        <dbReference type="ChEBI" id="CHEBI:30879"/>
        <dbReference type="ChEBI" id="CHEBI:35924"/>
        <dbReference type="ChEBI" id="CHEBI:50058"/>
        <dbReference type="EC" id="1.11.1.25"/>
    </reaction>
</comment>
<evidence type="ECO:0000256" key="5">
    <source>
        <dbReference type="ARBA" id="ARBA00022862"/>
    </source>
</evidence>
<dbReference type="InterPro" id="IPR037944">
    <property type="entry name" value="PRX5-like"/>
</dbReference>
<dbReference type="GO" id="GO:0045454">
    <property type="term" value="P:cell redox homeostasis"/>
    <property type="evidence" value="ECO:0007669"/>
    <property type="project" value="TreeGrafter"/>
</dbReference>
<dbReference type="GO" id="GO:0034599">
    <property type="term" value="P:cellular response to oxidative stress"/>
    <property type="evidence" value="ECO:0007669"/>
    <property type="project" value="InterPro"/>
</dbReference>
<dbReference type="GO" id="GO:0005737">
    <property type="term" value="C:cytoplasm"/>
    <property type="evidence" value="ECO:0007669"/>
    <property type="project" value="TreeGrafter"/>
</dbReference>
<evidence type="ECO:0000256" key="1">
    <source>
        <dbReference type="ARBA" id="ARBA00001711"/>
    </source>
</evidence>
<dbReference type="RefSeq" id="XP_013894056.1">
    <property type="nucleotide sequence ID" value="XM_014038602.1"/>
</dbReference>
<dbReference type="GO" id="GO:0042744">
    <property type="term" value="P:hydrogen peroxide catabolic process"/>
    <property type="evidence" value="ECO:0007669"/>
    <property type="project" value="TreeGrafter"/>
</dbReference>
<reference evidence="10 11" key="1">
    <citation type="journal article" date="2013" name="BMC Genomics">
        <title>Reconstruction of the lipid metabolism for the microalga Monoraphidium neglectum from its genome sequence reveals characteristics suitable for biofuel production.</title>
        <authorList>
            <person name="Bogen C."/>
            <person name="Al-Dilaimi A."/>
            <person name="Albersmeier A."/>
            <person name="Wichmann J."/>
            <person name="Grundmann M."/>
            <person name="Rupp O."/>
            <person name="Lauersen K.J."/>
            <person name="Blifernez-Klassen O."/>
            <person name="Kalinowski J."/>
            <person name="Goesmann A."/>
            <person name="Mussgnug J.H."/>
            <person name="Kruse O."/>
        </authorList>
    </citation>
    <scope>NUCLEOTIDE SEQUENCE [LARGE SCALE GENOMIC DNA]</scope>
    <source>
        <strain evidence="10 11">SAG 48.87</strain>
    </source>
</reference>